<evidence type="ECO:0000313" key="4">
    <source>
        <dbReference type="Proteomes" id="UP000791440"/>
    </source>
</evidence>
<evidence type="ECO:0000313" key="3">
    <source>
        <dbReference type="EMBL" id="KAG6448159.1"/>
    </source>
</evidence>
<dbReference type="Proteomes" id="UP000791440">
    <property type="component" value="Unassembled WGS sequence"/>
</dbReference>
<accession>A0A922CJF1</accession>
<sequence length="329" mass="36286">MTNPRPTWGILLFLLIRLHIVNLQIHMFPMPQPMPQIFLPPPPPIAIPIPIAIPVPQTTTTSTTTTSTTEQNVAIGVPIPMPLPIQIAVPAMPPPLFCLTKPRPKNCPPCPACPPQRSPPLPPQHFIGPAFPMPVPIPPVIGPGPLVVVPRPYRNSRGKRPWHRVSSASEDTSSSSSSEWDIRRRNDRSRRLNRKSMRNARRSYKVSDVETSDGELVKPVLTYVSKDGDVKLKRRISADEAAQLLGDKDSGDKQYQTVRVLASGNGGKQSQVLIVSDDGGEPSVTHRRKQVVLRKGASQHILGEGKKELIFRPPDDKVINNLTVSFQVI</sequence>
<keyword evidence="2" id="KW-0732">Signal</keyword>
<dbReference type="OrthoDB" id="7493244at2759"/>
<protein>
    <submittedName>
        <fullName evidence="3">Uncharacterized protein</fullName>
    </submittedName>
</protein>
<feature type="signal peptide" evidence="2">
    <location>
        <begin position="1"/>
        <end position="23"/>
    </location>
</feature>
<keyword evidence="4" id="KW-1185">Reference proteome</keyword>
<feature type="compositionally biased region" description="Low complexity" evidence="1">
    <location>
        <begin position="166"/>
        <end position="178"/>
    </location>
</feature>
<name>A0A922CJF1_MANSE</name>
<evidence type="ECO:0000256" key="1">
    <source>
        <dbReference type="SAM" id="MobiDB-lite"/>
    </source>
</evidence>
<gene>
    <name evidence="3" type="ORF">O3G_MSEX005359</name>
</gene>
<feature type="region of interest" description="Disordered" evidence="1">
    <location>
        <begin position="155"/>
        <end position="184"/>
    </location>
</feature>
<reference evidence="3" key="2">
    <citation type="submission" date="2020-12" db="EMBL/GenBank/DDBJ databases">
        <authorList>
            <person name="Kanost M."/>
        </authorList>
    </citation>
    <scope>NUCLEOTIDE SEQUENCE</scope>
</reference>
<evidence type="ECO:0000256" key="2">
    <source>
        <dbReference type="SAM" id="SignalP"/>
    </source>
</evidence>
<proteinExistence type="predicted"/>
<dbReference type="EMBL" id="JH668354">
    <property type="protein sequence ID" value="KAG6448159.1"/>
    <property type="molecule type" value="Genomic_DNA"/>
</dbReference>
<reference evidence="3" key="1">
    <citation type="journal article" date="2016" name="Insect Biochem. Mol. Biol.">
        <title>Multifaceted biological insights from a draft genome sequence of the tobacco hornworm moth, Manduca sexta.</title>
        <authorList>
            <person name="Kanost M.R."/>
            <person name="Arrese E.L."/>
            <person name="Cao X."/>
            <person name="Chen Y.R."/>
            <person name="Chellapilla S."/>
            <person name="Goldsmith M.R."/>
            <person name="Grosse-Wilde E."/>
            <person name="Heckel D.G."/>
            <person name="Herndon N."/>
            <person name="Jiang H."/>
            <person name="Papanicolaou A."/>
            <person name="Qu J."/>
            <person name="Soulages J.L."/>
            <person name="Vogel H."/>
            <person name="Walters J."/>
            <person name="Waterhouse R.M."/>
            <person name="Ahn S.J."/>
            <person name="Almeida F.C."/>
            <person name="An C."/>
            <person name="Aqrawi P."/>
            <person name="Bretschneider A."/>
            <person name="Bryant W.B."/>
            <person name="Bucks S."/>
            <person name="Chao H."/>
            <person name="Chevignon G."/>
            <person name="Christen J.M."/>
            <person name="Clarke D.F."/>
            <person name="Dittmer N.T."/>
            <person name="Ferguson L.C.F."/>
            <person name="Garavelou S."/>
            <person name="Gordon K.H.J."/>
            <person name="Gunaratna R.T."/>
            <person name="Han Y."/>
            <person name="Hauser F."/>
            <person name="He Y."/>
            <person name="Heidel-Fischer H."/>
            <person name="Hirsh A."/>
            <person name="Hu Y."/>
            <person name="Jiang H."/>
            <person name="Kalra D."/>
            <person name="Klinner C."/>
            <person name="Konig C."/>
            <person name="Kovar C."/>
            <person name="Kroll A.R."/>
            <person name="Kuwar S.S."/>
            <person name="Lee S.L."/>
            <person name="Lehman R."/>
            <person name="Li K."/>
            <person name="Li Z."/>
            <person name="Liang H."/>
            <person name="Lovelace S."/>
            <person name="Lu Z."/>
            <person name="Mansfield J.H."/>
            <person name="McCulloch K.J."/>
            <person name="Mathew T."/>
            <person name="Morton B."/>
            <person name="Muzny D.M."/>
            <person name="Neunemann D."/>
            <person name="Ongeri F."/>
            <person name="Pauchet Y."/>
            <person name="Pu L.L."/>
            <person name="Pyrousis I."/>
            <person name="Rao X.J."/>
            <person name="Redding A."/>
            <person name="Roesel C."/>
            <person name="Sanchez-Gracia A."/>
            <person name="Schaack S."/>
            <person name="Shukla A."/>
            <person name="Tetreau G."/>
            <person name="Wang Y."/>
            <person name="Xiong G.H."/>
            <person name="Traut W."/>
            <person name="Walsh T.K."/>
            <person name="Worley K.C."/>
            <person name="Wu D."/>
            <person name="Wu W."/>
            <person name="Wu Y.Q."/>
            <person name="Zhang X."/>
            <person name="Zou Z."/>
            <person name="Zucker H."/>
            <person name="Briscoe A.D."/>
            <person name="Burmester T."/>
            <person name="Clem R.J."/>
            <person name="Feyereisen R."/>
            <person name="Grimmelikhuijzen C.J.P."/>
            <person name="Hamodrakas S.J."/>
            <person name="Hansson B.S."/>
            <person name="Huguet E."/>
            <person name="Jermiin L.S."/>
            <person name="Lan Q."/>
            <person name="Lehman H.K."/>
            <person name="Lorenzen M."/>
            <person name="Merzendorfer H."/>
            <person name="Michalopoulos I."/>
            <person name="Morton D.B."/>
            <person name="Muthukrishnan S."/>
            <person name="Oakeshott J.G."/>
            <person name="Palmer W."/>
            <person name="Park Y."/>
            <person name="Passarelli A.L."/>
            <person name="Rozas J."/>
            <person name="Schwartz L.M."/>
            <person name="Smith W."/>
            <person name="Southgate A."/>
            <person name="Vilcinskas A."/>
            <person name="Vogt R."/>
            <person name="Wang P."/>
            <person name="Werren J."/>
            <person name="Yu X.Q."/>
            <person name="Zhou J.J."/>
            <person name="Brown S.J."/>
            <person name="Scherer S.E."/>
            <person name="Richards S."/>
            <person name="Blissard G.W."/>
        </authorList>
    </citation>
    <scope>NUCLEOTIDE SEQUENCE</scope>
</reference>
<comment type="caution">
    <text evidence="3">The sequence shown here is derived from an EMBL/GenBank/DDBJ whole genome shotgun (WGS) entry which is preliminary data.</text>
</comment>
<feature type="chain" id="PRO_5037564742" evidence="2">
    <location>
        <begin position="24"/>
        <end position="329"/>
    </location>
</feature>
<dbReference type="AlphaFoldDB" id="A0A922CJF1"/>
<organism evidence="3 4">
    <name type="scientific">Manduca sexta</name>
    <name type="common">Tobacco hawkmoth</name>
    <name type="synonym">Tobacco hornworm</name>
    <dbReference type="NCBI Taxonomy" id="7130"/>
    <lineage>
        <taxon>Eukaryota</taxon>
        <taxon>Metazoa</taxon>
        <taxon>Ecdysozoa</taxon>
        <taxon>Arthropoda</taxon>
        <taxon>Hexapoda</taxon>
        <taxon>Insecta</taxon>
        <taxon>Pterygota</taxon>
        <taxon>Neoptera</taxon>
        <taxon>Endopterygota</taxon>
        <taxon>Lepidoptera</taxon>
        <taxon>Glossata</taxon>
        <taxon>Ditrysia</taxon>
        <taxon>Bombycoidea</taxon>
        <taxon>Sphingidae</taxon>
        <taxon>Sphinginae</taxon>
        <taxon>Sphingini</taxon>
        <taxon>Manduca</taxon>
    </lineage>
</organism>